<organism evidence="1 2">
    <name type="scientific">Clunio marinus</name>
    <dbReference type="NCBI Taxonomy" id="568069"/>
    <lineage>
        <taxon>Eukaryota</taxon>
        <taxon>Metazoa</taxon>
        <taxon>Ecdysozoa</taxon>
        <taxon>Arthropoda</taxon>
        <taxon>Hexapoda</taxon>
        <taxon>Insecta</taxon>
        <taxon>Pterygota</taxon>
        <taxon>Neoptera</taxon>
        <taxon>Endopterygota</taxon>
        <taxon>Diptera</taxon>
        <taxon>Nematocera</taxon>
        <taxon>Chironomoidea</taxon>
        <taxon>Chironomidae</taxon>
        <taxon>Clunio</taxon>
    </lineage>
</organism>
<proteinExistence type="predicted"/>
<keyword evidence="2" id="KW-1185">Reference proteome</keyword>
<reference evidence="1 2" key="1">
    <citation type="submission" date="2015-04" db="EMBL/GenBank/DDBJ databases">
        <authorList>
            <person name="Syromyatnikov M.Y."/>
            <person name="Popov V.N."/>
        </authorList>
    </citation>
    <scope>NUCLEOTIDE SEQUENCE [LARGE SCALE GENOMIC DNA]</scope>
</reference>
<dbReference type="Proteomes" id="UP000183832">
    <property type="component" value="Unassembled WGS sequence"/>
</dbReference>
<evidence type="ECO:0000313" key="1">
    <source>
        <dbReference type="EMBL" id="CRK89364.1"/>
    </source>
</evidence>
<accession>A0A1J1HPP1</accession>
<gene>
    <name evidence="1" type="ORF">CLUMA_CG003120</name>
</gene>
<dbReference type="AlphaFoldDB" id="A0A1J1HPP1"/>
<dbReference type="EMBL" id="CVRI01000012">
    <property type="protein sequence ID" value="CRK89364.1"/>
    <property type="molecule type" value="Genomic_DNA"/>
</dbReference>
<evidence type="ECO:0000313" key="2">
    <source>
        <dbReference type="Proteomes" id="UP000183832"/>
    </source>
</evidence>
<protein>
    <submittedName>
        <fullName evidence="1">CLUMA_CG003120, isoform A</fullName>
    </submittedName>
</protein>
<name>A0A1J1HPP1_9DIPT</name>
<sequence>MRLNGVLPIEDNFEVCKAFNCTHNERCCYEVSLTKMMLQKCLPPSSCDFLFTNFLQLSANLFCYGLSSKSHKVLAHQENNSTSTQLSIQ</sequence>